<keyword evidence="1" id="KW-0472">Membrane</keyword>
<accession>A0A1M4X1C3</accession>
<evidence type="ECO:0000256" key="1">
    <source>
        <dbReference type="SAM" id="Phobius"/>
    </source>
</evidence>
<dbReference type="GO" id="GO:0015081">
    <property type="term" value="F:sodium ion transmembrane transporter activity"/>
    <property type="evidence" value="ECO:0007669"/>
    <property type="project" value="InterPro"/>
</dbReference>
<dbReference type="AlphaFoldDB" id="A0A1M4X1C3"/>
<evidence type="ECO:0000313" key="3">
    <source>
        <dbReference type="Proteomes" id="UP000184196"/>
    </source>
</evidence>
<gene>
    <name evidence="2" type="ORF">SAMN02745218_00957</name>
</gene>
<proteinExistence type="predicted"/>
<dbReference type="GO" id="GO:0005886">
    <property type="term" value="C:plasma membrane"/>
    <property type="evidence" value="ECO:0007669"/>
    <property type="project" value="UniProtKB-SubCell"/>
</dbReference>
<name>A0A1M4X1C3_9FIRM</name>
<protein>
    <submittedName>
        <fullName evidence="2">Oxaloacetate decarboxylase, gamma chain</fullName>
    </submittedName>
</protein>
<keyword evidence="1" id="KW-1133">Transmembrane helix</keyword>
<dbReference type="EMBL" id="FQUW01000010">
    <property type="protein sequence ID" value="SHE87284.1"/>
    <property type="molecule type" value="Genomic_DNA"/>
</dbReference>
<organism evidence="2 3">
    <name type="scientific">Desulfofundulus australicus DSM 11792</name>
    <dbReference type="NCBI Taxonomy" id="1121425"/>
    <lineage>
        <taxon>Bacteria</taxon>
        <taxon>Bacillati</taxon>
        <taxon>Bacillota</taxon>
        <taxon>Clostridia</taxon>
        <taxon>Eubacteriales</taxon>
        <taxon>Peptococcaceae</taxon>
        <taxon>Desulfofundulus</taxon>
    </lineage>
</organism>
<dbReference type="OrthoDB" id="1809901at2"/>
<keyword evidence="3" id="KW-1185">Reference proteome</keyword>
<evidence type="ECO:0000313" key="2">
    <source>
        <dbReference type="EMBL" id="SHE87284.1"/>
    </source>
</evidence>
<dbReference type="Proteomes" id="UP000184196">
    <property type="component" value="Unassembled WGS sequence"/>
</dbReference>
<feature type="transmembrane region" description="Helical" evidence="1">
    <location>
        <begin position="6"/>
        <end position="37"/>
    </location>
</feature>
<dbReference type="GO" id="GO:0036376">
    <property type="term" value="P:sodium ion export across plasma membrane"/>
    <property type="evidence" value="ECO:0007669"/>
    <property type="project" value="InterPro"/>
</dbReference>
<keyword evidence="1" id="KW-0812">Transmembrane</keyword>
<dbReference type="RefSeq" id="WP_027355711.1">
    <property type="nucleotide sequence ID" value="NZ_FQUW01000010.1"/>
</dbReference>
<reference evidence="3" key="1">
    <citation type="submission" date="2016-11" db="EMBL/GenBank/DDBJ databases">
        <authorList>
            <person name="Varghese N."/>
            <person name="Submissions S."/>
        </authorList>
    </citation>
    <scope>NUCLEOTIDE SEQUENCE [LARGE SCALE GENOMIC DNA]</scope>
    <source>
        <strain evidence="3">DSM 11792</strain>
    </source>
</reference>
<sequence length="62" mass="6433">MIDWTSALVVAISGIVSVFLALGILSAAVSFCGWLFATSARKKVAAQQSQQGPVQGKTATIH</sequence>